<feature type="binding site" evidence="8">
    <location>
        <position position="56"/>
    </location>
    <ligand>
        <name>Zn(2+)</name>
        <dbReference type="ChEBI" id="CHEBI:29105"/>
        <note>catalytic</note>
    </ligand>
</feature>
<dbReference type="Proteomes" id="UP000184462">
    <property type="component" value="Unassembled WGS sequence"/>
</dbReference>
<dbReference type="AlphaFoldDB" id="A0A1M4VP84"/>
<dbReference type="HAMAP" id="MF_00972">
    <property type="entry name" value="tRNA_aden_deaminase"/>
    <property type="match status" value="1"/>
</dbReference>
<dbReference type="SUPFAM" id="SSF53927">
    <property type="entry name" value="Cytidine deaminase-like"/>
    <property type="match status" value="1"/>
</dbReference>
<comment type="similarity">
    <text evidence="1">Belongs to the cytidine and deoxycytidylate deaminase family. ADAT2 subfamily.</text>
</comment>
<dbReference type="PROSITE" id="PS00903">
    <property type="entry name" value="CYT_DCMP_DEAMINASES_1"/>
    <property type="match status" value="1"/>
</dbReference>
<gene>
    <name evidence="8" type="primary">tadA</name>
    <name evidence="10" type="ORF">SAMN05444278_104149</name>
</gene>
<keyword evidence="3 8" id="KW-0819">tRNA processing</keyword>
<feature type="binding site" evidence="8">
    <location>
        <position position="89"/>
    </location>
    <ligand>
        <name>Zn(2+)</name>
        <dbReference type="ChEBI" id="CHEBI:29105"/>
        <note>catalytic</note>
    </ligand>
</feature>
<evidence type="ECO:0000313" key="11">
    <source>
        <dbReference type="Proteomes" id="UP000184462"/>
    </source>
</evidence>
<comment type="catalytic activity">
    <reaction evidence="7 8">
        <text>adenosine(34) in tRNA + H2O + H(+) = inosine(34) in tRNA + NH4(+)</text>
        <dbReference type="Rhea" id="RHEA:43168"/>
        <dbReference type="Rhea" id="RHEA-COMP:10373"/>
        <dbReference type="Rhea" id="RHEA-COMP:10374"/>
        <dbReference type="ChEBI" id="CHEBI:15377"/>
        <dbReference type="ChEBI" id="CHEBI:15378"/>
        <dbReference type="ChEBI" id="CHEBI:28938"/>
        <dbReference type="ChEBI" id="CHEBI:74411"/>
        <dbReference type="ChEBI" id="CHEBI:82852"/>
        <dbReference type="EC" id="3.5.4.33"/>
    </reaction>
</comment>
<keyword evidence="6 8" id="KW-0862">Zinc</keyword>
<feature type="active site" description="Proton donor" evidence="8">
    <location>
        <position position="58"/>
    </location>
</feature>
<dbReference type="PROSITE" id="PS51747">
    <property type="entry name" value="CYT_DCMP_DEAMINASES_2"/>
    <property type="match status" value="1"/>
</dbReference>
<dbReference type="STRING" id="1155689.SAMN05444278_104149"/>
<dbReference type="GO" id="GO:0002100">
    <property type="term" value="P:tRNA wobble adenosine to inosine editing"/>
    <property type="evidence" value="ECO:0007669"/>
    <property type="project" value="UniProtKB-UniRule"/>
</dbReference>
<feature type="binding site" evidence="8">
    <location>
        <position position="86"/>
    </location>
    <ligand>
        <name>Zn(2+)</name>
        <dbReference type="ChEBI" id="CHEBI:29105"/>
        <note>catalytic</note>
    </ligand>
</feature>
<evidence type="ECO:0000256" key="6">
    <source>
        <dbReference type="ARBA" id="ARBA00022833"/>
    </source>
</evidence>
<sequence length="149" mass="16774">MLTPFDDNYFMKKALEEAQLAYEKAEVPVGAVITHQNTIIARSHNLTEQLTDVTAHAEMQAITSAANFIGGKYLKDCTLYVTLEPCQMCAGALYWSQISRLVFAAEDEKRGYRNMGTKLHPKTKVKLGVLAEEASSLLKRFFIEKRNLN</sequence>
<dbReference type="Pfam" id="PF00383">
    <property type="entry name" value="dCMP_cyt_deam_1"/>
    <property type="match status" value="1"/>
</dbReference>
<protein>
    <recommendedName>
        <fullName evidence="8">tRNA-specific adenosine deaminase</fullName>
        <ecNumber evidence="8">3.5.4.33</ecNumber>
    </recommendedName>
</protein>
<dbReference type="GO" id="GO:0008270">
    <property type="term" value="F:zinc ion binding"/>
    <property type="evidence" value="ECO:0007669"/>
    <property type="project" value="UniProtKB-UniRule"/>
</dbReference>
<dbReference type="InterPro" id="IPR016192">
    <property type="entry name" value="APOBEC/CMP_deaminase_Zn-bd"/>
</dbReference>
<proteinExistence type="inferred from homology"/>
<evidence type="ECO:0000256" key="5">
    <source>
        <dbReference type="ARBA" id="ARBA00022801"/>
    </source>
</evidence>
<comment type="subunit">
    <text evidence="2 8">Homodimer.</text>
</comment>
<evidence type="ECO:0000259" key="9">
    <source>
        <dbReference type="PROSITE" id="PS51747"/>
    </source>
</evidence>
<keyword evidence="5 8" id="KW-0378">Hydrolase</keyword>
<evidence type="ECO:0000313" key="10">
    <source>
        <dbReference type="EMBL" id="SHE70650.1"/>
    </source>
</evidence>
<dbReference type="OrthoDB" id="9802676at2"/>
<evidence type="ECO:0000256" key="7">
    <source>
        <dbReference type="ARBA" id="ARBA00048045"/>
    </source>
</evidence>
<feature type="domain" description="CMP/dCMP-type deaminase" evidence="9">
    <location>
        <begin position="5"/>
        <end position="138"/>
    </location>
</feature>
<dbReference type="PANTHER" id="PTHR11079">
    <property type="entry name" value="CYTOSINE DEAMINASE FAMILY MEMBER"/>
    <property type="match status" value="1"/>
</dbReference>
<organism evidence="10 11">
    <name type="scientific">Psychroflexus salarius</name>
    <dbReference type="NCBI Taxonomy" id="1155689"/>
    <lineage>
        <taxon>Bacteria</taxon>
        <taxon>Pseudomonadati</taxon>
        <taxon>Bacteroidota</taxon>
        <taxon>Flavobacteriia</taxon>
        <taxon>Flavobacteriales</taxon>
        <taxon>Flavobacteriaceae</taxon>
        <taxon>Psychroflexus</taxon>
    </lineage>
</organism>
<dbReference type="EMBL" id="FQTW01000004">
    <property type="protein sequence ID" value="SHE70650.1"/>
    <property type="molecule type" value="Genomic_DNA"/>
</dbReference>
<accession>A0A1M4VP84</accession>
<evidence type="ECO:0000256" key="8">
    <source>
        <dbReference type="HAMAP-Rule" id="MF_00972"/>
    </source>
</evidence>
<dbReference type="InterPro" id="IPR028883">
    <property type="entry name" value="tRNA_aden_deaminase"/>
</dbReference>
<dbReference type="EC" id="3.5.4.33" evidence="8"/>
<dbReference type="InterPro" id="IPR002125">
    <property type="entry name" value="CMP_dCMP_dom"/>
</dbReference>
<evidence type="ECO:0000256" key="4">
    <source>
        <dbReference type="ARBA" id="ARBA00022723"/>
    </source>
</evidence>
<evidence type="ECO:0000256" key="1">
    <source>
        <dbReference type="ARBA" id="ARBA00010669"/>
    </source>
</evidence>
<dbReference type="RefSeq" id="WP_073192856.1">
    <property type="nucleotide sequence ID" value="NZ_FQTW01000004.1"/>
</dbReference>
<keyword evidence="4 8" id="KW-0479">Metal-binding</keyword>
<dbReference type="GO" id="GO:0052717">
    <property type="term" value="F:tRNA-specific adenosine-34 deaminase activity"/>
    <property type="evidence" value="ECO:0007669"/>
    <property type="project" value="UniProtKB-UniRule"/>
</dbReference>
<name>A0A1M4VP84_9FLAO</name>
<reference evidence="10 11" key="1">
    <citation type="submission" date="2016-11" db="EMBL/GenBank/DDBJ databases">
        <authorList>
            <person name="Jaros S."/>
            <person name="Januszkiewicz K."/>
            <person name="Wedrychowicz H."/>
        </authorList>
    </citation>
    <scope>NUCLEOTIDE SEQUENCE [LARGE SCALE GENOMIC DNA]</scope>
    <source>
        <strain evidence="10 11">DSM 25661</strain>
    </source>
</reference>
<dbReference type="Gene3D" id="3.40.140.10">
    <property type="entry name" value="Cytidine Deaminase, domain 2"/>
    <property type="match status" value="1"/>
</dbReference>
<comment type="cofactor">
    <cofactor evidence="8">
        <name>Zn(2+)</name>
        <dbReference type="ChEBI" id="CHEBI:29105"/>
    </cofactor>
    <text evidence="8">Binds 1 zinc ion per subunit.</text>
</comment>
<evidence type="ECO:0000256" key="3">
    <source>
        <dbReference type="ARBA" id="ARBA00022694"/>
    </source>
</evidence>
<comment type="function">
    <text evidence="8">Catalyzes the deamination of adenosine to inosine at the wobble position 34 of tRNA(Arg2).</text>
</comment>
<keyword evidence="11" id="KW-1185">Reference proteome</keyword>
<dbReference type="CDD" id="cd01285">
    <property type="entry name" value="nucleoside_deaminase"/>
    <property type="match status" value="1"/>
</dbReference>
<evidence type="ECO:0000256" key="2">
    <source>
        <dbReference type="ARBA" id="ARBA00011738"/>
    </source>
</evidence>
<dbReference type="InterPro" id="IPR016193">
    <property type="entry name" value="Cytidine_deaminase-like"/>
</dbReference>
<dbReference type="PANTHER" id="PTHR11079:SF202">
    <property type="entry name" value="TRNA-SPECIFIC ADENOSINE DEAMINASE"/>
    <property type="match status" value="1"/>
</dbReference>